<gene>
    <name evidence="2" type="ORF">EI684_13865</name>
</gene>
<evidence type="ECO:0000313" key="3">
    <source>
        <dbReference type="Proteomes" id="UP000280307"/>
    </source>
</evidence>
<dbReference type="AlphaFoldDB" id="A0A426TWZ1"/>
<keyword evidence="1" id="KW-0472">Membrane</keyword>
<accession>A0A426TWZ1</accession>
<name>A0A426TWZ1_9CHLR</name>
<reference evidence="2 3" key="1">
    <citation type="submission" date="2018-12" db="EMBL/GenBank/DDBJ databases">
        <title>Genome Sequence of Candidatus Viridilinea halotolerans isolated from saline sulfide-rich spring.</title>
        <authorList>
            <person name="Grouzdev D.S."/>
            <person name="Burganskaya E.I."/>
            <person name="Krutkina M.S."/>
            <person name="Sukhacheva M.V."/>
            <person name="Gorlenko V.M."/>
        </authorList>
    </citation>
    <scope>NUCLEOTIDE SEQUENCE [LARGE SCALE GENOMIC DNA]</scope>
    <source>
        <strain evidence="2">Chok-6</strain>
    </source>
</reference>
<protein>
    <submittedName>
        <fullName evidence="2">Flp family type IVb pilin</fullName>
    </submittedName>
</protein>
<feature type="transmembrane region" description="Helical" evidence="1">
    <location>
        <begin position="20"/>
        <end position="38"/>
    </location>
</feature>
<dbReference type="Proteomes" id="UP000280307">
    <property type="component" value="Unassembled WGS sequence"/>
</dbReference>
<evidence type="ECO:0000313" key="2">
    <source>
        <dbReference type="EMBL" id="RRR70097.1"/>
    </source>
</evidence>
<keyword evidence="1" id="KW-0812">Transmembrane</keyword>
<proteinExistence type="predicted"/>
<organism evidence="2 3">
    <name type="scientific">Candidatus Viridilinea halotolerans</name>
    <dbReference type="NCBI Taxonomy" id="2491704"/>
    <lineage>
        <taxon>Bacteria</taxon>
        <taxon>Bacillati</taxon>
        <taxon>Chloroflexota</taxon>
        <taxon>Chloroflexia</taxon>
        <taxon>Chloroflexales</taxon>
        <taxon>Chloroflexineae</taxon>
        <taxon>Oscillochloridaceae</taxon>
        <taxon>Candidatus Viridilinea</taxon>
    </lineage>
</organism>
<comment type="caution">
    <text evidence="2">The sequence shown here is derived from an EMBL/GenBank/DDBJ whole genome shotgun (WGS) entry which is preliminary data.</text>
</comment>
<keyword evidence="1" id="KW-1133">Transmembrane helix</keyword>
<sequence length="54" mass="6017">MAWLFVVRSRAPAQGLTEYGLVLVLIAITAVGILTLTGRTLSQVWYQNLVERMP</sequence>
<evidence type="ECO:0000256" key="1">
    <source>
        <dbReference type="SAM" id="Phobius"/>
    </source>
</evidence>
<dbReference type="EMBL" id="RSAS01000556">
    <property type="protein sequence ID" value="RRR70097.1"/>
    <property type="molecule type" value="Genomic_DNA"/>
</dbReference>